<keyword evidence="5" id="KW-0238">DNA-binding</keyword>
<evidence type="ECO:0000313" key="9">
    <source>
        <dbReference type="EMBL" id="MBA1154829.1"/>
    </source>
</evidence>
<keyword evidence="10" id="KW-1185">Reference proteome</keyword>
<evidence type="ECO:0000256" key="6">
    <source>
        <dbReference type="ARBA" id="ARBA00023163"/>
    </source>
</evidence>
<evidence type="ECO:0000256" key="4">
    <source>
        <dbReference type="ARBA" id="ARBA00023015"/>
    </source>
</evidence>
<dbReference type="EMBL" id="JACDXJ010000001">
    <property type="protein sequence ID" value="MBA1154829.1"/>
    <property type="molecule type" value="Genomic_DNA"/>
</dbReference>
<dbReference type="InterPro" id="IPR036390">
    <property type="entry name" value="WH_DNA-bd_sf"/>
</dbReference>
<feature type="binding site" evidence="7">
    <location>
        <position position="124"/>
    </location>
    <ligand>
        <name>Zn(2+)</name>
        <dbReference type="ChEBI" id="CHEBI:29105"/>
    </ligand>
</feature>
<protein>
    <submittedName>
        <fullName evidence="9">Transcriptional repressor</fullName>
    </submittedName>
</protein>
<comment type="similarity">
    <text evidence="1">Belongs to the Fur family.</text>
</comment>
<name>A0A838BI87_9HYPH</name>
<comment type="cofactor">
    <cofactor evidence="7">
        <name>Zn(2+)</name>
        <dbReference type="ChEBI" id="CHEBI:29105"/>
    </cofactor>
    <text evidence="7">Binds 1 zinc ion per subunit.</text>
</comment>
<feature type="binding site" evidence="7">
    <location>
        <position position="164"/>
    </location>
    <ligand>
        <name>Zn(2+)</name>
        <dbReference type="ChEBI" id="CHEBI:29105"/>
    </ligand>
</feature>
<dbReference type="PANTHER" id="PTHR33202:SF6">
    <property type="entry name" value="ZINC UPTAKE REGULATION PROTEIN"/>
    <property type="match status" value="1"/>
</dbReference>
<dbReference type="GO" id="GO:0045892">
    <property type="term" value="P:negative regulation of DNA-templated transcription"/>
    <property type="evidence" value="ECO:0007669"/>
    <property type="project" value="TreeGrafter"/>
</dbReference>
<dbReference type="GO" id="GO:0003700">
    <property type="term" value="F:DNA-binding transcription factor activity"/>
    <property type="evidence" value="ECO:0007669"/>
    <property type="project" value="InterPro"/>
</dbReference>
<dbReference type="Gene3D" id="3.30.1490.190">
    <property type="match status" value="1"/>
</dbReference>
<keyword evidence="2" id="KW-0678">Repressor</keyword>
<keyword evidence="3 7" id="KW-0862">Zinc</keyword>
<feature type="binding site" evidence="7">
    <location>
        <position position="127"/>
    </location>
    <ligand>
        <name>Zn(2+)</name>
        <dbReference type="ChEBI" id="CHEBI:29105"/>
    </ligand>
</feature>
<sequence length="171" mass="18322">MAHSPSLPQELPYGGAPVHASGTSEKTKQALALSEALCRAKGARLTPIRRRVLEVLHGADKPLGAYDLVDLLGSHARRMAPITVYRALDFLIGQGLVHRLASLNAYIASSEVSASRGPSAFLICEGCGDVTEITSPDVAETVLKVLQEQGYQPRTRILEIAGRCTHCQDAH</sequence>
<dbReference type="PANTHER" id="PTHR33202">
    <property type="entry name" value="ZINC UPTAKE REGULATION PROTEIN"/>
    <property type="match status" value="1"/>
</dbReference>
<evidence type="ECO:0000256" key="3">
    <source>
        <dbReference type="ARBA" id="ARBA00022833"/>
    </source>
</evidence>
<dbReference type="Pfam" id="PF01475">
    <property type="entry name" value="FUR"/>
    <property type="match status" value="1"/>
</dbReference>
<dbReference type="RefSeq" id="WP_181050521.1">
    <property type="nucleotide sequence ID" value="NZ_JACDXJ010000001.1"/>
</dbReference>
<accession>A0A838BI87</accession>
<dbReference type="InterPro" id="IPR002481">
    <property type="entry name" value="FUR"/>
</dbReference>
<dbReference type="Proteomes" id="UP000572984">
    <property type="component" value="Unassembled WGS sequence"/>
</dbReference>
<feature type="binding site" evidence="7">
    <location>
        <position position="167"/>
    </location>
    <ligand>
        <name>Zn(2+)</name>
        <dbReference type="ChEBI" id="CHEBI:29105"/>
    </ligand>
</feature>
<reference evidence="9 10" key="1">
    <citation type="submission" date="2020-07" db="EMBL/GenBank/DDBJ databases">
        <title>Draft genome and description of Microvirga mediterraneensis Marseille-Q2068 sp. nov.</title>
        <authorList>
            <person name="Boxberger M."/>
        </authorList>
    </citation>
    <scope>NUCLEOTIDE SEQUENCE [LARGE SCALE GENOMIC DNA]</scope>
    <source>
        <strain evidence="9 10">Marseille-Q2068</strain>
    </source>
</reference>
<comment type="caution">
    <text evidence="9">The sequence shown here is derived from an EMBL/GenBank/DDBJ whole genome shotgun (WGS) entry which is preliminary data.</text>
</comment>
<dbReference type="GO" id="GO:0000976">
    <property type="term" value="F:transcription cis-regulatory region binding"/>
    <property type="evidence" value="ECO:0007669"/>
    <property type="project" value="TreeGrafter"/>
</dbReference>
<evidence type="ECO:0000256" key="8">
    <source>
        <dbReference type="SAM" id="MobiDB-lite"/>
    </source>
</evidence>
<evidence type="ECO:0000256" key="7">
    <source>
        <dbReference type="PIRSR" id="PIRSR602481-1"/>
    </source>
</evidence>
<evidence type="ECO:0000256" key="1">
    <source>
        <dbReference type="ARBA" id="ARBA00007957"/>
    </source>
</evidence>
<dbReference type="GO" id="GO:1900376">
    <property type="term" value="P:regulation of secondary metabolite biosynthetic process"/>
    <property type="evidence" value="ECO:0007669"/>
    <property type="project" value="TreeGrafter"/>
</dbReference>
<dbReference type="GO" id="GO:0008270">
    <property type="term" value="F:zinc ion binding"/>
    <property type="evidence" value="ECO:0007669"/>
    <property type="project" value="TreeGrafter"/>
</dbReference>
<evidence type="ECO:0000256" key="5">
    <source>
        <dbReference type="ARBA" id="ARBA00023125"/>
    </source>
</evidence>
<feature type="region of interest" description="Disordered" evidence="8">
    <location>
        <begin position="1"/>
        <end position="25"/>
    </location>
</feature>
<proteinExistence type="inferred from homology"/>
<dbReference type="SUPFAM" id="SSF46785">
    <property type="entry name" value="Winged helix' DNA-binding domain"/>
    <property type="match status" value="1"/>
</dbReference>
<dbReference type="InterPro" id="IPR036388">
    <property type="entry name" value="WH-like_DNA-bd_sf"/>
</dbReference>
<dbReference type="InterPro" id="IPR043135">
    <property type="entry name" value="Fur_C"/>
</dbReference>
<organism evidence="9 10">
    <name type="scientific">Microvirga mediterraneensis</name>
    <dbReference type="NCBI Taxonomy" id="2754695"/>
    <lineage>
        <taxon>Bacteria</taxon>
        <taxon>Pseudomonadati</taxon>
        <taxon>Pseudomonadota</taxon>
        <taxon>Alphaproteobacteria</taxon>
        <taxon>Hyphomicrobiales</taxon>
        <taxon>Methylobacteriaceae</taxon>
        <taxon>Microvirga</taxon>
    </lineage>
</organism>
<keyword evidence="6" id="KW-0804">Transcription</keyword>
<gene>
    <name evidence="9" type="ORF">H0S73_01635</name>
</gene>
<dbReference type="AlphaFoldDB" id="A0A838BI87"/>
<keyword evidence="7" id="KW-0479">Metal-binding</keyword>
<keyword evidence="4" id="KW-0805">Transcription regulation</keyword>
<dbReference type="GO" id="GO:0005829">
    <property type="term" value="C:cytosol"/>
    <property type="evidence" value="ECO:0007669"/>
    <property type="project" value="TreeGrafter"/>
</dbReference>
<evidence type="ECO:0000313" key="10">
    <source>
        <dbReference type="Proteomes" id="UP000572984"/>
    </source>
</evidence>
<dbReference type="Gene3D" id="1.10.10.10">
    <property type="entry name" value="Winged helix-like DNA-binding domain superfamily/Winged helix DNA-binding domain"/>
    <property type="match status" value="1"/>
</dbReference>
<evidence type="ECO:0000256" key="2">
    <source>
        <dbReference type="ARBA" id="ARBA00022491"/>
    </source>
</evidence>